<dbReference type="FunFam" id="3.20.20.80:FF:000115">
    <property type="entry name" value="Beta-galactosidase"/>
    <property type="match status" value="1"/>
</dbReference>
<dbReference type="InterPro" id="IPR048913">
    <property type="entry name" value="BetaGal_gal-bd"/>
</dbReference>
<evidence type="ECO:0000259" key="8">
    <source>
        <dbReference type="Pfam" id="PF21317"/>
    </source>
</evidence>
<dbReference type="PIRSF" id="PIRSF006336">
    <property type="entry name" value="B-gal"/>
    <property type="match status" value="1"/>
</dbReference>
<keyword evidence="2 5" id="KW-0378">Hydrolase</keyword>
<feature type="domain" description="Beta-galactosidase 1-like first all-beta" evidence="8">
    <location>
        <begin position="413"/>
        <end position="532"/>
    </location>
</feature>
<evidence type="ECO:0000256" key="6">
    <source>
        <dbReference type="RuleBase" id="RU003679"/>
    </source>
</evidence>
<evidence type="ECO:0000313" key="10">
    <source>
        <dbReference type="Proteomes" id="UP000829291"/>
    </source>
</evidence>
<evidence type="ECO:0000259" key="9">
    <source>
        <dbReference type="Pfam" id="PF21467"/>
    </source>
</evidence>
<dbReference type="PRINTS" id="PR00742">
    <property type="entry name" value="GLHYDRLASE35"/>
</dbReference>
<dbReference type="GO" id="GO:0005975">
    <property type="term" value="P:carbohydrate metabolic process"/>
    <property type="evidence" value="ECO:0007669"/>
    <property type="project" value="InterPro"/>
</dbReference>
<dbReference type="RefSeq" id="XP_015519175.1">
    <property type="nucleotide sequence ID" value="XM_015663689.1"/>
</dbReference>
<dbReference type="Proteomes" id="UP000829291">
    <property type="component" value="Chromosome 3"/>
</dbReference>
<feature type="active site" description="Proton donor" evidence="4">
    <location>
        <position position="180"/>
    </location>
</feature>
<dbReference type="GeneID" id="107223864"/>
<dbReference type="GO" id="GO:0004565">
    <property type="term" value="F:beta-galactosidase activity"/>
    <property type="evidence" value="ECO:0007669"/>
    <property type="project" value="UniProtKB-EC"/>
</dbReference>
<dbReference type="Pfam" id="PF01301">
    <property type="entry name" value="Glyco_hydro_35"/>
    <property type="match status" value="1"/>
</dbReference>
<dbReference type="EC" id="3.2.1.23" evidence="5"/>
<feature type="domain" description="Beta-galactosidase galactose-binding" evidence="9">
    <location>
        <begin position="563"/>
        <end position="614"/>
    </location>
</feature>
<dbReference type="InterPro" id="IPR001944">
    <property type="entry name" value="Glycoside_Hdrlase_35"/>
</dbReference>
<dbReference type="Pfam" id="PF21467">
    <property type="entry name" value="BetaGal_gal-bd"/>
    <property type="match status" value="1"/>
</dbReference>
<dbReference type="InterPro" id="IPR031330">
    <property type="entry name" value="Gly_Hdrlase_35_cat"/>
</dbReference>
<dbReference type="PANTHER" id="PTHR23421">
    <property type="entry name" value="BETA-GALACTOSIDASE RELATED"/>
    <property type="match status" value="1"/>
</dbReference>
<dbReference type="InterPro" id="IPR026283">
    <property type="entry name" value="B-gal_1-like"/>
</dbReference>
<evidence type="ECO:0000256" key="2">
    <source>
        <dbReference type="ARBA" id="ARBA00022801"/>
    </source>
</evidence>
<comment type="catalytic activity">
    <reaction evidence="5">
        <text>Hydrolysis of terminal non-reducing beta-D-galactose residues in beta-D-galactosides.</text>
        <dbReference type="EC" id="3.2.1.23"/>
    </reaction>
</comment>
<dbReference type="InterPro" id="IPR008979">
    <property type="entry name" value="Galactose-bd-like_sf"/>
</dbReference>
<proteinExistence type="inferred from homology"/>
<dbReference type="SUPFAM" id="SSF51445">
    <property type="entry name" value="(Trans)glycosidases"/>
    <property type="match status" value="1"/>
</dbReference>
<accession>A0A6J0BXR4</accession>
<dbReference type="InterPro" id="IPR019801">
    <property type="entry name" value="Glyco_hydro_35_CS"/>
</dbReference>
<dbReference type="SUPFAM" id="SSF49785">
    <property type="entry name" value="Galactose-binding domain-like"/>
    <property type="match status" value="1"/>
</dbReference>
<dbReference type="InterPro" id="IPR048912">
    <property type="entry name" value="BetaGal1-like_ABD1"/>
</dbReference>
<dbReference type="InterPro" id="IPR017853">
    <property type="entry name" value="GH"/>
</dbReference>
<evidence type="ECO:0000313" key="11">
    <source>
        <dbReference type="RefSeq" id="XP_015519174.1"/>
    </source>
</evidence>
<dbReference type="PROSITE" id="PS01182">
    <property type="entry name" value="GLYCOSYL_HYDROL_F35"/>
    <property type="match status" value="1"/>
</dbReference>
<feature type="domain" description="Glycoside hydrolase 35 catalytic" evidence="7">
    <location>
        <begin position="26"/>
        <end position="350"/>
    </location>
</feature>
<dbReference type="RefSeq" id="XP_015519174.1">
    <property type="nucleotide sequence ID" value="XM_015663688.1"/>
</dbReference>
<dbReference type="Gene3D" id="2.60.120.260">
    <property type="entry name" value="Galactose-binding domain-like"/>
    <property type="match status" value="2"/>
</dbReference>
<gene>
    <name evidence="11 12" type="primary">LOC107223864</name>
</gene>
<sequence>MSLPTLYQHYVSPKVNSGLYAKPDGFYLNGKKISLHSGALHYFRVPQAYWRDRLRKYRAAGLNAVETYVPWNLHEPLRDVFDFGDGDNDFSDFLDVVKFIKIAQEEDLFVIVRPGPYICAEWDFGGLPSWILNEEGLKLRTSEPKYMKRVTDYFNKLLPLFTDLQFTKGGPIIAFQIENEYGSVEEDGTVPDIEYLKQLKDLFVNHGLVEMFFTSDTPTLHRDAGSLPGVLQMANFKVDPEKELNLLKELQPNHPAMVMEYWTGWFDHWLEPYHSIEPVHVYADVLERILSFPSSVNFYMFHGGTNFGFMNGANVFENYQADVTSYDYDSPITEAGDYTPKYHKTKEILAKHQTVMTKLPDLPAESSKVAYPTLKIFGHLDFEDILDQLPADLKVKLSNVTNMENLPIKNGNGQSYGYINYRKKVALKTASTLKISGYVQDTAMVLVDGELKSKPLETEEDINGFGYWMQKDAELTLNSDKAGEKTLDIIVENWGRVNFGVLANFDQRKGLWQGPVYVDDKELKDWEIYALEFDSKWAKSLTNWKLGPPSISTRGPSVSRFVINLALPQDTFIDLRGWTKGLVFVNGFNLGRYCHLGPTRTLYLPAPLLKKGQNEILVFEHFKSDIELSFLDYPILGDLKP</sequence>
<dbReference type="Pfam" id="PF21317">
    <property type="entry name" value="BetaGal_ABD_1"/>
    <property type="match status" value="1"/>
</dbReference>
<dbReference type="AlphaFoldDB" id="A0A6J0BXR4"/>
<evidence type="ECO:0000256" key="3">
    <source>
        <dbReference type="ARBA" id="ARBA00023295"/>
    </source>
</evidence>
<name>A0A6J0BXR4_NEOLC</name>
<evidence type="ECO:0000256" key="5">
    <source>
        <dbReference type="RuleBase" id="RU000675"/>
    </source>
</evidence>
<keyword evidence="3 5" id="KW-0326">Glycosidase</keyword>
<protein>
    <recommendedName>
        <fullName evidence="5">Beta-galactosidase</fullName>
        <ecNumber evidence="5">3.2.1.23</ecNumber>
    </recommendedName>
</protein>
<organism evidence="10 12">
    <name type="scientific">Neodiprion lecontei</name>
    <name type="common">Redheaded pine sawfly</name>
    <dbReference type="NCBI Taxonomy" id="441921"/>
    <lineage>
        <taxon>Eukaryota</taxon>
        <taxon>Metazoa</taxon>
        <taxon>Ecdysozoa</taxon>
        <taxon>Arthropoda</taxon>
        <taxon>Hexapoda</taxon>
        <taxon>Insecta</taxon>
        <taxon>Pterygota</taxon>
        <taxon>Neoptera</taxon>
        <taxon>Endopterygota</taxon>
        <taxon>Hymenoptera</taxon>
        <taxon>Tenthredinoidea</taxon>
        <taxon>Diprionidae</taxon>
        <taxon>Diprioninae</taxon>
        <taxon>Neodiprion</taxon>
    </lineage>
</organism>
<feature type="active site" description="Nucleophile" evidence="4">
    <location>
        <position position="260"/>
    </location>
</feature>
<reference evidence="11 12" key="1">
    <citation type="submission" date="2025-04" db="UniProtKB">
        <authorList>
            <consortium name="RefSeq"/>
        </authorList>
    </citation>
    <scope>IDENTIFICATION</scope>
    <source>
        <tissue evidence="11 12">Whole body</tissue>
    </source>
</reference>
<dbReference type="Gene3D" id="3.20.20.80">
    <property type="entry name" value="Glycosidases"/>
    <property type="match status" value="1"/>
</dbReference>
<evidence type="ECO:0000256" key="4">
    <source>
        <dbReference type="PIRSR" id="PIRSR006336-1"/>
    </source>
</evidence>
<evidence type="ECO:0000259" key="7">
    <source>
        <dbReference type="Pfam" id="PF01301"/>
    </source>
</evidence>
<dbReference type="FunFam" id="2.60.120.260:FF:000049">
    <property type="entry name" value="Beta-galactosidase"/>
    <property type="match status" value="1"/>
</dbReference>
<dbReference type="KEGG" id="nlo:107223864"/>
<dbReference type="OrthoDB" id="1657402at2759"/>
<evidence type="ECO:0000313" key="12">
    <source>
        <dbReference type="RefSeq" id="XP_015519175.1"/>
    </source>
</evidence>
<comment type="similarity">
    <text evidence="1 6">Belongs to the glycosyl hydrolase 35 family.</text>
</comment>
<evidence type="ECO:0000256" key="1">
    <source>
        <dbReference type="ARBA" id="ARBA00009809"/>
    </source>
</evidence>
<keyword evidence="10" id="KW-1185">Reference proteome</keyword>